<keyword evidence="3" id="KW-1185">Reference proteome</keyword>
<sequence>MKYTCRLILLLLISSRLLAAKVDTVATFSEAMHKQIKAVVITPGDYSAGKKFPVLYLLHGYSGNYGDWVNKDPALAKMTDDYHMIIVCPDGDFASWYIDSPVKAGSKYETYISSELVKWVDKHYSTINSRSGRAITGLSMGGHGALYLAFRHSDTFGAAGSMSGGVDLRAFPQSFGIDQVLGAYSEHPEHWEKNSVINMLYLLTPHLLELTIDCGTDDFFSRYNNKLHELLLERNIPHDYAARPGGHTWEYWTNSIKYHVLFFHDYFQKNK</sequence>
<dbReference type="PANTHER" id="PTHR48098:SF1">
    <property type="entry name" value="DIACYLGLYCEROL ACYLTRANSFERASE_MYCOLYLTRANSFERASE AG85A"/>
    <property type="match status" value="1"/>
</dbReference>
<keyword evidence="1" id="KW-0732">Signal</keyword>
<dbReference type="Gene3D" id="3.40.50.1820">
    <property type="entry name" value="alpha/beta hydrolase"/>
    <property type="match status" value="1"/>
</dbReference>
<reference evidence="2 3" key="2">
    <citation type="submission" date="2019-09" db="EMBL/GenBank/DDBJ databases">
        <authorList>
            <person name="Jin C."/>
        </authorList>
    </citation>
    <scope>NUCLEOTIDE SEQUENCE [LARGE SCALE GENOMIC DNA]</scope>
    <source>
        <strain evidence="2 3">BN140078</strain>
    </source>
</reference>
<feature type="signal peptide" evidence="1">
    <location>
        <begin position="1"/>
        <end position="19"/>
    </location>
</feature>
<protein>
    <submittedName>
        <fullName evidence="2">Esterase family protein</fullName>
    </submittedName>
</protein>
<proteinExistence type="predicted"/>
<dbReference type="InterPro" id="IPR029058">
    <property type="entry name" value="AB_hydrolase_fold"/>
</dbReference>
<reference evidence="2 3" key="1">
    <citation type="submission" date="2019-09" db="EMBL/GenBank/DDBJ databases">
        <title>Chitinophaga ginsengihumi sp. nov., isolated from soil of ginseng rhizosphere.</title>
        <authorList>
            <person name="Lee J."/>
        </authorList>
    </citation>
    <scope>NUCLEOTIDE SEQUENCE [LARGE SCALE GENOMIC DNA]</scope>
    <source>
        <strain evidence="2 3">BN140078</strain>
    </source>
</reference>
<evidence type="ECO:0000256" key="1">
    <source>
        <dbReference type="SAM" id="SignalP"/>
    </source>
</evidence>
<comment type="caution">
    <text evidence="2">The sequence shown here is derived from an EMBL/GenBank/DDBJ whole genome shotgun (WGS) entry which is preliminary data.</text>
</comment>
<dbReference type="RefSeq" id="WP_149837584.1">
    <property type="nucleotide sequence ID" value="NZ_VUOC01000002.1"/>
</dbReference>
<dbReference type="SUPFAM" id="SSF53474">
    <property type="entry name" value="alpha/beta-Hydrolases"/>
    <property type="match status" value="1"/>
</dbReference>
<feature type="chain" id="PRO_5022910531" evidence="1">
    <location>
        <begin position="20"/>
        <end position="271"/>
    </location>
</feature>
<name>A0A5B2VU09_9BACT</name>
<dbReference type="PANTHER" id="PTHR48098">
    <property type="entry name" value="ENTEROCHELIN ESTERASE-RELATED"/>
    <property type="match status" value="1"/>
</dbReference>
<dbReference type="Pfam" id="PF00756">
    <property type="entry name" value="Esterase"/>
    <property type="match status" value="1"/>
</dbReference>
<dbReference type="InterPro" id="IPR000801">
    <property type="entry name" value="Esterase-like"/>
</dbReference>
<gene>
    <name evidence="2" type="ORF">F0L74_09290</name>
</gene>
<organism evidence="2 3">
    <name type="scientific">Chitinophaga agrisoli</name>
    <dbReference type="NCBI Taxonomy" id="2607653"/>
    <lineage>
        <taxon>Bacteria</taxon>
        <taxon>Pseudomonadati</taxon>
        <taxon>Bacteroidota</taxon>
        <taxon>Chitinophagia</taxon>
        <taxon>Chitinophagales</taxon>
        <taxon>Chitinophagaceae</taxon>
        <taxon>Chitinophaga</taxon>
    </lineage>
</organism>
<dbReference type="GO" id="GO:0016747">
    <property type="term" value="F:acyltransferase activity, transferring groups other than amino-acyl groups"/>
    <property type="evidence" value="ECO:0007669"/>
    <property type="project" value="TreeGrafter"/>
</dbReference>
<dbReference type="AlphaFoldDB" id="A0A5B2VU09"/>
<evidence type="ECO:0000313" key="3">
    <source>
        <dbReference type="Proteomes" id="UP000324611"/>
    </source>
</evidence>
<dbReference type="EMBL" id="VUOC01000002">
    <property type="protein sequence ID" value="KAA2242711.1"/>
    <property type="molecule type" value="Genomic_DNA"/>
</dbReference>
<evidence type="ECO:0000313" key="2">
    <source>
        <dbReference type="EMBL" id="KAA2242711.1"/>
    </source>
</evidence>
<dbReference type="Proteomes" id="UP000324611">
    <property type="component" value="Unassembled WGS sequence"/>
</dbReference>
<accession>A0A5B2VU09</accession>
<dbReference type="InterPro" id="IPR050583">
    <property type="entry name" value="Mycobacterial_A85_antigen"/>
</dbReference>